<dbReference type="OrthoDB" id="2159131at2759"/>
<feature type="compositionally biased region" description="Basic and acidic residues" evidence="1">
    <location>
        <begin position="314"/>
        <end position="340"/>
    </location>
</feature>
<dbReference type="EMBL" id="MU251462">
    <property type="protein sequence ID" value="KAG9234482.1"/>
    <property type="molecule type" value="Genomic_DNA"/>
</dbReference>
<feature type="compositionally biased region" description="Basic and acidic residues" evidence="1">
    <location>
        <begin position="104"/>
        <end position="133"/>
    </location>
</feature>
<dbReference type="Proteomes" id="UP000824998">
    <property type="component" value="Unassembled WGS sequence"/>
</dbReference>
<gene>
    <name evidence="4" type="ORF">BJ875DRAFT_11708</name>
</gene>
<feature type="compositionally biased region" description="Basic and acidic residues" evidence="1">
    <location>
        <begin position="278"/>
        <end position="301"/>
    </location>
</feature>
<dbReference type="AlphaFoldDB" id="A0A9P7YJT1"/>
<reference evidence="4" key="1">
    <citation type="journal article" date="2021" name="IMA Fungus">
        <title>Genomic characterization of three marine fungi, including Emericellopsis atlantica sp. nov. with signatures of a generalist lifestyle and marine biomass degradation.</title>
        <authorList>
            <person name="Hagestad O.C."/>
            <person name="Hou L."/>
            <person name="Andersen J.H."/>
            <person name="Hansen E.H."/>
            <person name="Altermark B."/>
            <person name="Li C."/>
            <person name="Kuhnert E."/>
            <person name="Cox R.J."/>
            <person name="Crous P.W."/>
            <person name="Spatafora J.W."/>
            <person name="Lail K."/>
            <person name="Amirebrahimi M."/>
            <person name="Lipzen A."/>
            <person name="Pangilinan J."/>
            <person name="Andreopoulos W."/>
            <person name="Hayes R.D."/>
            <person name="Ng V."/>
            <person name="Grigoriev I.V."/>
            <person name="Jackson S.A."/>
            <person name="Sutton T.D.S."/>
            <person name="Dobson A.D.W."/>
            <person name="Rama T."/>
        </authorList>
    </citation>
    <scope>NUCLEOTIDE SEQUENCE</scope>
    <source>
        <strain evidence="4">TRa018bII</strain>
    </source>
</reference>
<feature type="region of interest" description="Disordered" evidence="1">
    <location>
        <begin position="209"/>
        <end position="237"/>
    </location>
</feature>
<name>A0A9P7YJT1_9HELO</name>
<feature type="compositionally biased region" description="Basic and acidic residues" evidence="1">
    <location>
        <begin position="141"/>
        <end position="160"/>
    </location>
</feature>
<feature type="compositionally biased region" description="Basic residues" evidence="1">
    <location>
        <begin position="381"/>
        <end position="410"/>
    </location>
</feature>
<feature type="compositionally biased region" description="Basic and acidic residues" evidence="1">
    <location>
        <begin position="175"/>
        <end position="184"/>
    </location>
</feature>
<dbReference type="InterPro" id="IPR039875">
    <property type="entry name" value="LENG1-like"/>
</dbReference>
<evidence type="ECO:0000256" key="2">
    <source>
        <dbReference type="SAM" id="SignalP"/>
    </source>
</evidence>
<feature type="compositionally biased region" description="Basic and acidic residues" evidence="1">
    <location>
        <begin position="358"/>
        <end position="380"/>
    </location>
</feature>
<evidence type="ECO:0000313" key="5">
    <source>
        <dbReference type="Proteomes" id="UP000824998"/>
    </source>
</evidence>
<feature type="region of interest" description="Disordered" evidence="1">
    <location>
        <begin position="104"/>
        <end position="190"/>
    </location>
</feature>
<sequence>MKVPKWLLPILLHFLSLSRLTSASADNNKASAAGLVLGFRLVPTLSNNTQPSPSPAPLSLDLNFFVQVANHELSVPIMPLHLLGKKSWNVYNTDNIEKVRRDEARAKAQEEADEQRMQQLDDERRMQILRGEEPTPLLLEDSSKQDETARPRYDNHGGGRERKRRKKASENDTDFEMRIAHEKTSSSSAGRELVLRRDVDAPLTDHNGHIDLFPQEKPTPHQEVQKNEEAERELAKKKKSYEDQYTMKFSNAAGFKQTLSDNPWYSKKSSTTVQADVMPDKDVWGNEDPRRLEREKKRIVDNDPLAMMKVGARQVREVAKERKKWVEEKEREMKELDAQDRRRKHKRRRERDEEDDLESFRLDNTGRESPSRRHNDGDRERRHRHSSNRRHSHRSDDRRRRHKSRRHIYD</sequence>
<keyword evidence="5" id="KW-1185">Reference proteome</keyword>
<feature type="signal peptide" evidence="2">
    <location>
        <begin position="1"/>
        <end position="23"/>
    </location>
</feature>
<dbReference type="PANTHER" id="PTHR22093:SF0">
    <property type="entry name" value="LEUKOCYTE RECEPTOR CLUSTER MEMBER 1"/>
    <property type="match status" value="1"/>
</dbReference>
<dbReference type="PANTHER" id="PTHR22093">
    <property type="entry name" value="LEUKOCYTE RECEPTOR CLUSTER LRC MEMBER 1"/>
    <property type="match status" value="1"/>
</dbReference>
<comment type="caution">
    <text evidence="4">The sequence shown here is derived from an EMBL/GenBank/DDBJ whole genome shotgun (WGS) entry which is preliminary data.</text>
</comment>
<feature type="compositionally biased region" description="Polar residues" evidence="1">
    <location>
        <begin position="258"/>
        <end position="274"/>
    </location>
</feature>
<protein>
    <recommendedName>
        <fullName evidence="3">CBF1-interacting co-repressor CIR N-terminal domain-containing protein</fullName>
    </recommendedName>
</protein>
<feature type="domain" description="CBF1-interacting co-repressor CIR N-terminal" evidence="3">
    <location>
        <begin position="87"/>
        <end position="123"/>
    </location>
</feature>
<evidence type="ECO:0000313" key="4">
    <source>
        <dbReference type="EMBL" id="KAG9234482.1"/>
    </source>
</evidence>
<dbReference type="InterPro" id="IPR019339">
    <property type="entry name" value="CIR_N_dom"/>
</dbReference>
<evidence type="ECO:0000256" key="1">
    <source>
        <dbReference type="SAM" id="MobiDB-lite"/>
    </source>
</evidence>
<accession>A0A9P7YJT1</accession>
<organism evidence="4 5">
    <name type="scientific">Amylocarpus encephaloides</name>
    <dbReference type="NCBI Taxonomy" id="45428"/>
    <lineage>
        <taxon>Eukaryota</taxon>
        <taxon>Fungi</taxon>
        <taxon>Dikarya</taxon>
        <taxon>Ascomycota</taxon>
        <taxon>Pezizomycotina</taxon>
        <taxon>Leotiomycetes</taxon>
        <taxon>Helotiales</taxon>
        <taxon>Helotiales incertae sedis</taxon>
        <taxon>Amylocarpus</taxon>
    </lineage>
</organism>
<dbReference type="Pfam" id="PF10197">
    <property type="entry name" value="Cir_N"/>
    <property type="match status" value="1"/>
</dbReference>
<keyword evidence="2" id="KW-0732">Signal</keyword>
<dbReference type="SMART" id="SM01083">
    <property type="entry name" value="Cir_N"/>
    <property type="match status" value="1"/>
</dbReference>
<feature type="chain" id="PRO_5040371554" description="CBF1-interacting co-repressor CIR N-terminal domain-containing protein" evidence="2">
    <location>
        <begin position="24"/>
        <end position="410"/>
    </location>
</feature>
<evidence type="ECO:0000259" key="3">
    <source>
        <dbReference type="SMART" id="SM01083"/>
    </source>
</evidence>
<feature type="compositionally biased region" description="Basic and acidic residues" evidence="1">
    <location>
        <begin position="218"/>
        <end position="234"/>
    </location>
</feature>
<feature type="region of interest" description="Disordered" evidence="1">
    <location>
        <begin position="258"/>
        <end position="410"/>
    </location>
</feature>
<proteinExistence type="predicted"/>